<dbReference type="EMBL" id="VMNF01000011">
    <property type="protein sequence ID" value="TXC00076.1"/>
    <property type="molecule type" value="Genomic_DNA"/>
</dbReference>
<dbReference type="AlphaFoldDB" id="A0A5C6SNK3"/>
<accession>A0A5C6SNK3</accession>
<reference evidence="1 2" key="1">
    <citation type="submission" date="2019-07" db="EMBL/GenBank/DDBJ databases">
        <title>The First High-Quality Draft Genome Sequence of the Causal Agent of the Current Panama Disease Epidemic.</title>
        <authorList>
            <person name="Warmington R.J."/>
            <person name="Kay W."/>
            <person name="Jeffries A."/>
            <person name="Bebber D."/>
            <person name="Moore K."/>
            <person name="Studholme D.J."/>
        </authorList>
    </citation>
    <scope>NUCLEOTIDE SEQUENCE [LARGE SCALE GENOMIC DNA]</scope>
    <source>
        <strain evidence="1 2">TR4</strain>
    </source>
</reference>
<protein>
    <submittedName>
        <fullName evidence="1">Uncharacterized protein</fullName>
    </submittedName>
</protein>
<evidence type="ECO:0000313" key="1">
    <source>
        <dbReference type="EMBL" id="TXC00076.1"/>
    </source>
</evidence>
<name>A0A5C6SNK3_FUSOC</name>
<gene>
    <name evidence="1" type="ORF">FocTR4_00014338</name>
</gene>
<evidence type="ECO:0000313" key="2">
    <source>
        <dbReference type="Proteomes" id="UP000321331"/>
    </source>
</evidence>
<proteinExistence type="predicted"/>
<sequence>MLDGPQMVNRWPQHSGHRCTLLVLVSNSDEANGCTSFWFWEQVLAEFSWCHSLVIREWRVGRASTDIITPTLCPARPLEAQTGLKTSRRDTHMGEGLKFSFTLIVHHVASTSCAKTFFPSTHQVQEARLISPHRTYSKAVAKYSSIQWPSIISTLF</sequence>
<comment type="caution">
    <text evidence="1">The sequence shown here is derived from an EMBL/GenBank/DDBJ whole genome shotgun (WGS) entry which is preliminary data.</text>
</comment>
<organism evidence="1 2">
    <name type="scientific">Fusarium oxysporum f. sp. cubense</name>
    <dbReference type="NCBI Taxonomy" id="61366"/>
    <lineage>
        <taxon>Eukaryota</taxon>
        <taxon>Fungi</taxon>
        <taxon>Dikarya</taxon>
        <taxon>Ascomycota</taxon>
        <taxon>Pezizomycotina</taxon>
        <taxon>Sordariomycetes</taxon>
        <taxon>Hypocreomycetidae</taxon>
        <taxon>Hypocreales</taxon>
        <taxon>Nectriaceae</taxon>
        <taxon>Fusarium</taxon>
        <taxon>Fusarium oxysporum species complex</taxon>
    </lineage>
</organism>
<dbReference type="Proteomes" id="UP000321331">
    <property type="component" value="Unassembled WGS sequence"/>
</dbReference>